<dbReference type="AlphaFoldDB" id="A0A3E1EXR4"/>
<dbReference type="Proteomes" id="UP000257127">
    <property type="component" value="Unassembled WGS sequence"/>
</dbReference>
<feature type="transmembrane region" description="Helical" evidence="4">
    <location>
        <begin position="338"/>
        <end position="358"/>
    </location>
</feature>
<dbReference type="GO" id="GO:0043565">
    <property type="term" value="F:sequence-specific DNA binding"/>
    <property type="evidence" value="ECO:0007669"/>
    <property type="project" value="InterPro"/>
</dbReference>
<reference evidence="6 7" key="1">
    <citation type="submission" date="2018-08" db="EMBL/GenBank/DDBJ databases">
        <title>The draft genome squence of Brumimicrobium sp. N62.</title>
        <authorList>
            <person name="Du Z.-J."/>
            <person name="Luo H.-R."/>
        </authorList>
    </citation>
    <scope>NUCLEOTIDE SEQUENCE [LARGE SCALE GENOMIC DNA]</scope>
    <source>
        <strain evidence="6 7">N62</strain>
    </source>
</reference>
<evidence type="ECO:0000256" key="3">
    <source>
        <dbReference type="ARBA" id="ARBA00023163"/>
    </source>
</evidence>
<dbReference type="SUPFAM" id="SSF46689">
    <property type="entry name" value="Homeodomain-like"/>
    <property type="match status" value="1"/>
</dbReference>
<organism evidence="6 7">
    <name type="scientific">Brumimicrobium aurantiacum</name>
    <dbReference type="NCBI Taxonomy" id="1737063"/>
    <lineage>
        <taxon>Bacteria</taxon>
        <taxon>Pseudomonadati</taxon>
        <taxon>Bacteroidota</taxon>
        <taxon>Flavobacteriia</taxon>
        <taxon>Flavobacteriales</taxon>
        <taxon>Crocinitomicaceae</taxon>
        <taxon>Brumimicrobium</taxon>
    </lineage>
</organism>
<evidence type="ECO:0000256" key="1">
    <source>
        <dbReference type="ARBA" id="ARBA00023015"/>
    </source>
</evidence>
<dbReference type="GO" id="GO:0003700">
    <property type="term" value="F:DNA-binding transcription factor activity"/>
    <property type="evidence" value="ECO:0007669"/>
    <property type="project" value="InterPro"/>
</dbReference>
<evidence type="ECO:0000256" key="4">
    <source>
        <dbReference type="SAM" id="Phobius"/>
    </source>
</evidence>
<keyword evidence="4" id="KW-0472">Membrane</keyword>
<dbReference type="PANTHER" id="PTHR43280">
    <property type="entry name" value="ARAC-FAMILY TRANSCRIPTIONAL REGULATOR"/>
    <property type="match status" value="1"/>
</dbReference>
<feature type="domain" description="HTH araC/xylS-type" evidence="5">
    <location>
        <begin position="410"/>
        <end position="514"/>
    </location>
</feature>
<protein>
    <submittedName>
        <fullName evidence="6">AraC family transcriptional regulator</fullName>
    </submittedName>
</protein>
<dbReference type="InterPro" id="IPR011990">
    <property type="entry name" value="TPR-like_helical_dom_sf"/>
</dbReference>
<accession>A0A3E1EXR4</accession>
<dbReference type="EMBL" id="QURB01000004">
    <property type="protein sequence ID" value="RFC54341.1"/>
    <property type="molecule type" value="Genomic_DNA"/>
</dbReference>
<evidence type="ECO:0000259" key="5">
    <source>
        <dbReference type="PROSITE" id="PS01124"/>
    </source>
</evidence>
<dbReference type="InterPro" id="IPR018060">
    <property type="entry name" value="HTH_AraC"/>
</dbReference>
<evidence type="ECO:0000256" key="2">
    <source>
        <dbReference type="ARBA" id="ARBA00023125"/>
    </source>
</evidence>
<keyword evidence="4" id="KW-1133">Transmembrane helix</keyword>
<keyword evidence="3" id="KW-0804">Transcription</keyword>
<dbReference type="SMART" id="SM00342">
    <property type="entry name" value="HTH_ARAC"/>
    <property type="match status" value="1"/>
</dbReference>
<dbReference type="Pfam" id="PF12833">
    <property type="entry name" value="HTH_18"/>
    <property type="match status" value="1"/>
</dbReference>
<dbReference type="Gene3D" id="1.10.10.60">
    <property type="entry name" value="Homeodomain-like"/>
    <property type="match status" value="2"/>
</dbReference>
<proteinExistence type="predicted"/>
<keyword evidence="4" id="KW-0812">Transmembrane</keyword>
<keyword evidence="2" id="KW-0238">DNA-binding</keyword>
<dbReference type="InterPro" id="IPR009057">
    <property type="entry name" value="Homeodomain-like_sf"/>
</dbReference>
<keyword evidence="1" id="KW-0805">Transcription regulation</keyword>
<evidence type="ECO:0000313" key="7">
    <source>
        <dbReference type="Proteomes" id="UP000257127"/>
    </source>
</evidence>
<dbReference type="Gene3D" id="1.25.40.10">
    <property type="entry name" value="Tetratricopeptide repeat domain"/>
    <property type="match status" value="1"/>
</dbReference>
<name>A0A3E1EXR4_9FLAO</name>
<keyword evidence="7" id="KW-1185">Reference proteome</keyword>
<gene>
    <name evidence="6" type="ORF">DXU93_07905</name>
</gene>
<sequence length="524" mass="61040">MKSSIIIILIILFSFKAFGKQSYFDSIYRYTGQKLMTTDPQQALKNVDILYDISKSNDELIKSLLLKAGLLMLYGINDEAVVIFNQAEVFAQKEKDYTALTRIYGYRSSIYRESGLATSQLKSLEKALVYCKKIEEYNVRVRFLGNIQHEKALLLKNEKKYNQSIDVIRKSISLFNQIKDTTIVDVAYHLTNSFGLMSENKLLLGETDSSFYYLDLAEKHHYLSNYPQPTMLGLIYNGKGEAYLAIDEFEKAEENLLKAKKWADQTNFFELKKEVYPLLKELYQKTGQNSKFDMYKEEYNNILEMEKNSRLVIADKLIDALYAEQKNLEIKEQKNSRIILWLCVLTGFLIILLSWYIYKKRKNQKKFDEYINTLNSKNQDETLVGTNNVDEEPSDSKNYISKEKEQSILEGLQKFEKDELYLDSNVSLTSVSSIIGVNQRYLTYVIKKHLSTDFASYINELRINYIVQLLRKEPIYLSYKISVLAEEIGFSSHSRFTVNFKKVTGKTPSAYINYVRNQNERMSA</sequence>
<dbReference type="OrthoDB" id="5295174at2"/>
<evidence type="ECO:0000313" key="6">
    <source>
        <dbReference type="EMBL" id="RFC54341.1"/>
    </source>
</evidence>
<dbReference type="SUPFAM" id="SSF48452">
    <property type="entry name" value="TPR-like"/>
    <property type="match status" value="1"/>
</dbReference>
<dbReference type="RefSeq" id="WP_116880742.1">
    <property type="nucleotide sequence ID" value="NZ_QURB01000004.1"/>
</dbReference>
<dbReference type="PANTHER" id="PTHR43280:SF34">
    <property type="entry name" value="ARAC-FAMILY TRANSCRIPTIONAL REGULATOR"/>
    <property type="match status" value="1"/>
</dbReference>
<comment type="caution">
    <text evidence="6">The sequence shown here is derived from an EMBL/GenBank/DDBJ whole genome shotgun (WGS) entry which is preliminary data.</text>
</comment>
<dbReference type="PROSITE" id="PS01124">
    <property type="entry name" value="HTH_ARAC_FAMILY_2"/>
    <property type="match status" value="1"/>
</dbReference>